<keyword evidence="3" id="KW-1185">Reference proteome</keyword>
<sequence>MAEEKTEAEHLEKTIDAIEHSIENESATGSTTQISTWIKTLSGRRGFAPIVHDLEKLKEAVDHKDGHKIYTLLEKLGEATVEAAEKAEGKEAAAVKKLGKALQKGAKLVKKLVGEPSK</sequence>
<dbReference type="KEGG" id="mrob:HH214_06145"/>
<evidence type="ECO:0000313" key="3">
    <source>
        <dbReference type="Proteomes" id="UP000503278"/>
    </source>
</evidence>
<dbReference type="AlphaFoldDB" id="A0A7L5E1P4"/>
<gene>
    <name evidence="2" type="ORF">HH214_06145</name>
</gene>
<protein>
    <submittedName>
        <fullName evidence="2">Uncharacterized protein</fullName>
    </submittedName>
</protein>
<organism evidence="2 3">
    <name type="scientific">Mucilaginibacter robiniae</name>
    <dbReference type="NCBI Taxonomy" id="2728022"/>
    <lineage>
        <taxon>Bacteria</taxon>
        <taxon>Pseudomonadati</taxon>
        <taxon>Bacteroidota</taxon>
        <taxon>Sphingobacteriia</taxon>
        <taxon>Sphingobacteriales</taxon>
        <taxon>Sphingobacteriaceae</taxon>
        <taxon>Mucilaginibacter</taxon>
    </lineage>
</organism>
<dbReference type="Proteomes" id="UP000503278">
    <property type="component" value="Chromosome"/>
</dbReference>
<accession>A0A7L5E1P4</accession>
<dbReference type="RefSeq" id="WP_169606494.1">
    <property type="nucleotide sequence ID" value="NZ_CP051682.1"/>
</dbReference>
<keyword evidence="1" id="KW-0175">Coiled coil</keyword>
<name>A0A7L5E1P4_9SPHI</name>
<evidence type="ECO:0000256" key="1">
    <source>
        <dbReference type="SAM" id="Coils"/>
    </source>
</evidence>
<evidence type="ECO:0000313" key="2">
    <source>
        <dbReference type="EMBL" id="QJD95484.1"/>
    </source>
</evidence>
<proteinExistence type="predicted"/>
<feature type="coiled-coil region" evidence="1">
    <location>
        <begin position="1"/>
        <end position="28"/>
    </location>
</feature>
<dbReference type="EMBL" id="CP051682">
    <property type="protein sequence ID" value="QJD95484.1"/>
    <property type="molecule type" value="Genomic_DNA"/>
</dbReference>
<reference evidence="2 3" key="1">
    <citation type="submission" date="2020-04" db="EMBL/GenBank/DDBJ databases">
        <title>Genome sequencing of novel species.</title>
        <authorList>
            <person name="Heo J."/>
            <person name="Kim S.-J."/>
            <person name="Kim J.-S."/>
            <person name="Hong S.-B."/>
            <person name="Kwon S.-W."/>
        </authorList>
    </citation>
    <scope>NUCLEOTIDE SEQUENCE [LARGE SCALE GENOMIC DNA]</scope>
    <source>
        <strain evidence="2 3">F39-2</strain>
    </source>
</reference>